<feature type="compositionally biased region" description="Basic residues" evidence="1">
    <location>
        <begin position="147"/>
        <end position="156"/>
    </location>
</feature>
<dbReference type="PANTHER" id="PTHR43591">
    <property type="entry name" value="METHYLTRANSFERASE"/>
    <property type="match status" value="1"/>
</dbReference>
<proteinExistence type="predicted"/>
<organism evidence="3 4">
    <name type="scientific">Cryomyces minteri</name>
    <dbReference type="NCBI Taxonomy" id="331657"/>
    <lineage>
        <taxon>Eukaryota</taxon>
        <taxon>Fungi</taxon>
        <taxon>Dikarya</taxon>
        <taxon>Ascomycota</taxon>
        <taxon>Pezizomycotina</taxon>
        <taxon>Dothideomycetes</taxon>
        <taxon>Dothideomycetes incertae sedis</taxon>
        <taxon>Cryomyces</taxon>
    </lineage>
</organism>
<feature type="compositionally biased region" description="Basic and acidic residues" evidence="1">
    <location>
        <begin position="83"/>
        <end position="98"/>
    </location>
</feature>
<evidence type="ECO:0000259" key="2">
    <source>
        <dbReference type="Pfam" id="PF13847"/>
    </source>
</evidence>
<dbReference type="GO" id="GO:0008168">
    <property type="term" value="F:methyltransferase activity"/>
    <property type="evidence" value="ECO:0007669"/>
    <property type="project" value="TreeGrafter"/>
</dbReference>
<dbReference type="AlphaFoldDB" id="A0A4U0UXV2"/>
<dbReference type="OrthoDB" id="10017101at2759"/>
<evidence type="ECO:0000313" key="4">
    <source>
        <dbReference type="Proteomes" id="UP000308768"/>
    </source>
</evidence>
<keyword evidence="4" id="KW-1185">Reference proteome</keyword>
<reference evidence="3 4" key="1">
    <citation type="submission" date="2017-03" db="EMBL/GenBank/DDBJ databases">
        <title>Genomes of endolithic fungi from Antarctica.</title>
        <authorList>
            <person name="Coleine C."/>
            <person name="Masonjones S."/>
            <person name="Stajich J.E."/>
        </authorList>
    </citation>
    <scope>NUCLEOTIDE SEQUENCE [LARGE SCALE GENOMIC DNA]</scope>
    <source>
        <strain evidence="3 4">CCFEE 5187</strain>
    </source>
</reference>
<feature type="compositionally biased region" description="Low complexity" evidence="1">
    <location>
        <begin position="54"/>
        <end position="65"/>
    </location>
</feature>
<sequence length="466" mass="51183">MQSRDTAKLDSTPPPVPVTHQSTAAVIMEQLAPAAEEPQIPQQTADLIDPQLTAASQDAQPQPSAEPVDTQHGAGLASQPPEEAGREHKKEPNKEHPVSKRVAVLEIVRAVKKHPRFKLSKHDIFKLFDVPERTGHRWIQEENTPKVPKKRGRPKKVRPEASIPPNHAPIGSLPLNTQCELETLNPQILSAMAQVQPASNNYIHGHHPSVLRSHIWRTAANSCAYLLPHLKPTDKILDIGCGPGTISVDLASRVPHGSVTGLDTSTAVLEQARQHAHEHRVPNVEFGLGDIFKLPYADDTFDIVHAHQVLQHVPAPVAALAEMRRVTRRGGLVAARESDMSACSWHPSPPRNGLARFIKTYLKIAESTGGAPTAGKLLHVWARDAGFAPESVASSAATWCFASPEDVQWWSGLWAERIVESEFRERALAAGVALEELERLAEAWREWGRSDAARFVVLHGEVLCRK</sequence>
<dbReference type="Proteomes" id="UP000308768">
    <property type="component" value="Unassembled WGS sequence"/>
</dbReference>
<dbReference type="SUPFAM" id="SSF53335">
    <property type="entry name" value="S-adenosyl-L-methionine-dependent methyltransferases"/>
    <property type="match status" value="1"/>
</dbReference>
<protein>
    <recommendedName>
        <fullName evidence="2">Methyltransferase domain-containing protein</fullName>
    </recommendedName>
</protein>
<accession>A0A4U0UXV2</accession>
<dbReference type="CDD" id="cd02440">
    <property type="entry name" value="AdoMet_MTases"/>
    <property type="match status" value="1"/>
</dbReference>
<feature type="region of interest" description="Disordered" evidence="1">
    <location>
        <begin position="1"/>
        <end position="98"/>
    </location>
</feature>
<gene>
    <name evidence="3" type="ORF">B0A49_13940</name>
</gene>
<feature type="region of interest" description="Disordered" evidence="1">
    <location>
        <begin position="145"/>
        <end position="172"/>
    </location>
</feature>
<dbReference type="PANTHER" id="PTHR43591:SF24">
    <property type="entry name" value="2-METHOXY-6-POLYPRENYL-1,4-BENZOQUINOL METHYLASE, MITOCHONDRIAL"/>
    <property type="match status" value="1"/>
</dbReference>
<dbReference type="Pfam" id="PF13847">
    <property type="entry name" value="Methyltransf_31"/>
    <property type="match status" value="1"/>
</dbReference>
<dbReference type="STRING" id="331657.A0A4U0UXV2"/>
<dbReference type="InterPro" id="IPR029063">
    <property type="entry name" value="SAM-dependent_MTases_sf"/>
</dbReference>
<evidence type="ECO:0000256" key="1">
    <source>
        <dbReference type="SAM" id="MobiDB-lite"/>
    </source>
</evidence>
<comment type="caution">
    <text evidence="3">The sequence shown here is derived from an EMBL/GenBank/DDBJ whole genome shotgun (WGS) entry which is preliminary data.</text>
</comment>
<name>A0A4U0UXV2_9PEZI</name>
<dbReference type="InterPro" id="IPR025714">
    <property type="entry name" value="Methyltranfer_dom"/>
</dbReference>
<dbReference type="Gene3D" id="3.40.50.150">
    <property type="entry name" value="Vaccinia Virus protein VP39"/>
    <property type="match status" value="1"/>
</dbReference>
<evidence type="ECO:0000313" key="3">
    <source>
        <dbReference type="EMBL" id="TKA41038.1"/>
    </source>
</evidence>
<dbReference type="EMBL" id="NAJN01003305">
    <property type="protein sequence ID" value="TKA41038.1"/>
    <property type="molecule type" value="Genomic_DNA"/>
</dbReference>
<feature type="domain" description="Methyltransferase" evidence="2">
    <location>
        <begin position="232"/>
        <end position="339"/>
    </location>
</feature>